<name>A0A699YWB5_HAELA</name>
<dbReference type="Gene3D" id="3.40.50.720">
    <property type="entry name" value="NAD(P)-binding Rossmann-like Domain"/>
    <property type="match status" value="1"/>
</dbReference>
<proteinExistence type="inferred from homology"/>
<dbReference type="PANTHER" id="PTHR24320:SF148">
    <property type="entry name" value="NAD(P)-BINDING ROSSMANN-FOLD SUPERFAMILY PROTEIN"/>
    <property type="match status" value="1"/>
</dbReference>
<evidence type="ECO:0000256" key="1">
    <source>
        <dbReference type="ARBA" id="ARBA00006484"/>
    </source>
</evidence>
<dbReference type="AlphaFoldDB" id="A0A699YWB5"/>
<dbReference type="PANTHER" id="PTHR24320">
    <property type="entry name" value="RETINOL DEHYDROGENASE"/>
    <property type="match status" value="1"/>
</dbReference>
<sequence>MLVGWNPASVPNLYGKVAVITGANSGIGYETTRKLAENGAEVYMVVRNMDKGQAAVEQLRKELGPVKLHLLQADMESMSQVQSLLAELRGVRPDILLHNAGILYPGPFRLTEEGLEPTLAISYYSGVLLALGLLDQMKPRSRVIFMGKKVMVVGFPGGKVCTEKHIPGYVQMTDMFERKGVDKVLCVTPMDPAAVQELASRPGLTSPKVELVSDKGGAFVRLLGLELGSQAEGGPQCQRYAGIVEDGILLKVKVERSPAELQHTDAKSMCELWEAVYGHVPSQQ</sequence>
<dbReference type="InterPro" id="IPR036291">
    <property type="entry name" value="NAD(P)-bd_dom_sf"/>
</dbReference>
<gene>
    <name evidence="3" type="ORF">HaLaN_06567</name>
</gene>
<keyword evidence="4" id="KW-1185">Reference proteome</keyword>
<dbReference type="GO" id="GO:0016491">
    <property type="term" value="F:oxidoreductase activity"/>
    <property type="evidence" value="ECO:0007669"/>
    <property type="project" value="UniProtKB-KW"/>
</dbReference>
<dbReference type="SUPFAM" id="SSF52833">
    <property type="entry name" value="Thioredoxin-like"/>
    <property type="match status" value="1"/>
</dbReference>
<dbReference type="Proteomes" id="UP000485058">
    <property type="component" value="Unassembled WGS sequence"/>
</dbReference>
<accession>A0A699YWB5</accession>
<dbReference type="Pfam" id="PF00106">
    <property type="entry name" value="adh_short"/>
    <property type="match status" value="1"/>
</dbReference>
<feature type="non-terminal residue" evidence="3">
    <location>
        <position position="1"/>
    </location>
</feature>
<dbReference type="PRINTS" id="PR00081">
    <property type="entry name" value="GDHRDH"/>
</dbReference>
<comment type="similarity">
    <text evidence="1">Belongs to the short-chain dehydrogenases/reductases (SDR) family.</text>
</comment>
<keyword evidence="2" id="KW-0560">Oxidoreductase</keyword>
<dbReference type="InterPro" id="IPR036249">
    <property type="entry name" value="Thioredoxin-like_sf"/>
</dbReference>
<dbReference type="Gene3D" id="3.40.30.10">
    <property type="entry name" value="Glutaredoxin"/>
    <property type="match status" value="1"/>
</dbReference>
<organism evidence="3 4">
    <name type="scientific">Haematococcus lacustris</name>
    <name type="common">Green alga</name>
    <name type="synonym">Haematococcus pluvialis</name>
    <dbReference type="NCBI Taxonomy" id="44745"/>
    <lineage>
        <taxon>Eukaryota</taxon>
        <taxon>Viridiplantae</taxon>
        <taxon>Chlorophyta</taxon>
        <taxon>core chlorophytes</taxon>
        <taxon>Chlorophyceae</taxon>
        <taxon>CS clade</taxon>
        <taxon>Chlamydomonadales</taxon>
        <taxon>Haematococcaceae</taxon>
        <taxon>Haematococcus</taxon>
    </lineage>
</organism>
<evidence type="ECO:0000313" key="3">
    <source>
        <dbReference type="EMBL" id="GFH11124.1"/>
    </source>
</evidence>
<dbReference type="InterPro" id="IPR002347">
    <property type="entry name" value="SDR_fam"/>
</dbReference>
<evidence type="ECO:0000256" key="2">
    <source>
        <dbReference type="ARBA" id="ARBA00023002"/>
    </source>
</evidence>
<protein>
    <submittedName>
        <fullName evidence="3">Peroxiredoxin, type II</fullName>
    </submittedName>
</protein>
<dbReference type="SUPFAM" id="SSF51735">
    <property type="entry name" value="NAD(P)-binding Rossmann-fold domains"/>
    <property type="match status" value="1"/>
</dbReference>
<dbReference type="EMBL" id="BLLF01000376">
    <property type="protein sequence ID" value="GFH11124.1"/>
    <property type="molecule type" value="Genomic_DNA"/>
</dbReference>
<comment type="caution">
    <text evidence="3">The sequence shown here is derived from an EMBL/GenBank/DDBJ whole genome shotgun (WGS) entry which is preliminary data.</text>
</comment>
<reference evidence="3 4" key="1">
    <citation type="submission" date="2020-02" db="EMBL/GenBank/DDBJ databases">
        <title>Draft genome sequence of Haematococcus lacustris strain NIES-144.</title>
        <authorList>
            <person name="Morimoto D."/>
            <person name="Nakagawa S."/>
            <person name="Yoshida T."/>
            <person name="Sawayama S."/>
        </authorList>
    </citation>
    <scope>NUCLEOTIDE SEQUENCE [LARGE SCALE GENOMIC DNA]</scope>
    <source>
        <strain evidence="3 4">NIES-144</strain>
    </source>
</reference>
<evidence type="ECO:0000313" key="4">
    <source>
        <dbReference type="Proteomes" id="UP000485058"/>
    </source>
</evidence>